<name>A0A2U8H4V3_9RHOO</name>
<evidence type="ECO:0000256" key="3">
    <source>
        <dbReference type="ARBA" id="ARBA00023012"/>
    </source>
</evidence>
<dbReference type="PROSITE" id="PS50109">
    <property type="entry name" value="HIS_KIN"/>
    <property type="match status" value="1"/>
</dbReference>
<sequence length="309" mass="33777">MLIQVIALLAMSAATRGTRSFAADSAATGIAHWEAFTVTIGITGLVLATLALEHRLHKDRLVRLYETLANKVRKRSSQVAAMNHALDMEVARRRHLEGELIRAEEHQQRMLGRNLHDGLGQHLTSIALFGATLQQRLEAQNHPEASHALRIVDLINQANDMARAVSRGLYPAILETAGLNAALEQLADTTCQLRNVACEFRANAPVAVDDPLVAINLYRIAQEAVNNALRHGNASHILLRLDETESTYRLLIQDNGSGFDLAAVSHGDGMGLRNAHYRADILDGMLKVSSHPCRGTIITAVVPKKSRNP</sequence>
<keyword evidence="4" id="KW-0732">Signal</keyword>
<dbReference type="InterPro" id="IPR036890">
    <property type="entry name" value="HATPase_C_sf"/>
</dbReference>
<dbReference type="Gene3D" id="3.30.565.10">
    <property type="entry name" value="Histidine kinase-like ATPase, C-terminal domain"/>
    <property type="match status" value="1"/>
</dbReference>
<keyword evidence="3" id="KW-0902">Two-component regulatory system</keyword>
<keyword evidence="1" id="KW-0808">Transferase</keyword>
<dbReference type="Pfam" id="PF02518">
    <property type="entry name" value="HATPase_c"/>
    <property type="match status" value="1"/>
</dbReference>
<reference evidence="6 7" key="1">
    <citation type="submission" date="2017-06" db="EMBL/GenBank/DDBJ databases">
        <title>Azoarcus sp. TSNA42 complete genome sequence.</title>
        <authorList>
            <person name="Woo J.-H."/>
            <person name="Kim H.-S."/>
        </authorList>
    </citation>
    <scope>NUCLEOTIDE SEQUENCE [LARGE SCALE GENOMIC DNA]</scope>
    <source>
        <strain evidence="6 7">TSNA42</strain>
    </source>
</reference>
<keyword evidence="2" id="KW-0418">Kinase</keyword>
<gene>
    <name evidence="6" type="ORF">CEW87_15495</name>
</gene>
<dbReference type="Gene3D" id="1.20.5.1930">
    <property type="match status" value="1"/>
</dbReference>
<dbReference type="InterPro" id="IPR050482">
    <property type="entry name" value="Sensor_HK_TwoCompSys"/>
</dbReference>
<dbReference type="GO" id="GO:0016020">
    <property type="term" value="C:membrane"/>
    <property type="evidence" value="ECO:0007669"/>
    <property type="project" value="InterPro"/>
</dbReference>
<protein>
    <recommendedName>
        <fullName evidence="5">Histidine kinase domain-containing protein</fullName>
    </recommendedName>
</protein>
<accession>A0A2U8H4V3</accession>
<dbReference type="InterPro" id="IPR005467">
    <property type="entry name" value="His_kinase_dom"/>
</dbReference>
<evidence type="ECO:0000313" key="7">
    <source>
        <dbReference type="Proteomes" id="UP000244902"/>
    </source>
</evidence>
<proteinExistence type="predicted"/>
<feature type="signal peptide" evidence="4">
    <location>
        <begin position="1"/>
        <end position="22"/>
    </location>
</feature>
<feature type="chain" id="PRO_5015846872" description="Histidine kinase domain-containing protein" evidence="4">
    <location>
        <begin position="23"/>
        <end position="309"/>
    </location>
</feature>
<dbReference type="PANTHER" id="PTHR24421">
    <property type="entry name" value="NITRATE/NITRITE SENSOR PROTEIN NARX-RELATED"/>
    <property type="match status" value="1"/>
</dbReference>
<organism evidence="6 7">
    <name type="scientific">Parazoarcus communis</name>
    <dbReference type="NCBI Taxonomy" id="41977"/>
    <lineage>
        <taxon>Bacteria</taxon>
        <taxon>Pseudomonadati</taxon>
        <taxon>Pseudomonadota</taxon>
        <taxon>Betaproteobacteria</taxon>
        <taxon>Rhodocyclales</taxon>
        <taxon>Zoogloeaceae</taxon>
        <taxon>Parazoarcus</taxon>
    </lineage>
</organism>
<dbReference type="InterPro" id="IPR003594">
    <property type="entry name" value="HATPase_dom"/>
</dbReference>
<dbReference type="InterPro" id="IPR011712">
    <property type="entry name" value="Sig_transdc_His_kin_sub3_dim/P"/>
</dbReference>
<evidence type="ECO:0000259" key="5">
    <source>
        <dbReference type="PROSITE" id="PS50109"/>
    </source>
</evidence>
<dbReference type="EMBL" id="CP022188">
    <property type="protein sequence ID" value="AWI80648.1"/>
    <property type="molecule type" value="Genomic_DNA"/>
</dbReference>
<dbReference type="SMART" id="SM00387">
    <property type="entry name" value="HATPase_c"/>
    <property type="match status" value="1"/>
</dbReference>
<feature type="domain" description="Histidine kinase" evidence="5">
    <location>
        <begin position="217"/>
        <end position="306"/>
    </location>
</feature>
<evidence type="ECO:0000256" key="4">
    <source>
        <dbReference type="SAM" id="SignalP"/>
    </source>
</evidence>
<evidence type="ECO:0000313" key="6">
    <source>
        <dbReference type="EMBL" id="AWI80648.1"/>
    </source>
</evidence>
<evidence type="ECO:0000256" key="1">
    <source>
        <dbReference type="ARBA" id="ARBA00022679"/>
    </source>
</evidence>
<dbReference type="Pfam" id="PF07730">
    <property type="entry name" value="HisKA_3"/>
    <property type="match status" value="1"/>
</dbReference>
<dbReference type="AlphaFoldDB" id="A0A2U8H4V3"/>
<dbReference type="Proteomes" id="UP000244902">
    <property type="component" value="Chromosome"/>
</dbReference>
<dbReference type="GO" id="GO:0000155">
    <property type="term" value="F:phosphorelay sensor kinase activity"/>
    <property type="evidence" value="ECO:0007669"/>
    <property type="project" value="InterPro"/>
</dbReference>
<dbReference type="CDD" id="cd16917">
    <property type="entry name" value="HATPase_UhpB-NarQ-NarX-like"/>
    <property type="match status" value="1"/>
</dbReference>
<evidence type="ECO:0000256" key="2">
    <source>
        <dbReference type="ARBA" id="ARBA00022777"/>
    </source>
</evidence>
<dbReference type="GO" id="GO:0046983">
    <property type="term" value="F:protein dimerization activity"/>
    <property type="evidence" value="ECO:0007669"/>
    <property type="project" value="InterPro"/>
</dbReference>
<dbReference type="SUPFAM" id="SSF55874">
    <property type="entry name" value="ATPase domain of HSP90 chaperone/DNA topoisomerase II/histidine kinase"/>
    <property type="match status" value="1"/>
</dbReference>